<keyword evidence="6" id="KW-1185">Reference proteome</keyword>
<organism evidence="5 6">
    <name type="scientific">Postechiella marina</name>
    <dbReference type="NCBI Taxonomy" id="943941"/>
    <lineage>
        <taxon>Bacteria</taxon>
        <taxon>Pseudomonadati</taxon>
        <taxon>Bacteroidota</taxon>
        <taxon>Flavobacteriia</taxon>
        <taxon>Flavobacteriales</taxon>
        <taxon>Flavobacteriaceae</taxon>
        <taxon>Postechiella</taxon>
    </lineage>
</organism>
<dbReference type="Gene3D" id="2.40.100.10">
    <property type="entry name" value="Cyclophilin-like"/>
    <property type="match status" value="1"/>
</dbReference>
<keyword evidence="2" id="KW-0378">Hydrolase</keyword>
<keyword evidence="1" id="KW-0547">Nucleotide-binding</keyword>
<name>A0ABP8CG05_9FLAO</name>
<dbReference type="SMART" id="SM00797">
    <property type="entry name" value="AHS2"/>
    <property type="match status" value="1"/>
</dbReference>
<dbReference type="PANTHER" id="PTHR43309:SF5">
    <property type="entry name" value="5-OXOPROLINASE SUBUNIT C"/>
    <property type="match status" value="1"/>
</dbReference>
<evidence type="ECO:0000313" key="5">
    <source>
        <dbReference type="EMBL" id="GAA4238826.1"/>
    </source>
</evidence>
<gene>
    <name evidence="5" type="ORF">GCM10022291_30770</name>
</gene>
<dbReference type="RefSeq" id="WP_344789232.1">
    <property type="nucleotide sequence ID" value="NZ_BAABCA010000007.1"/>
</dbReference>
<evidence type="ECO:0000256" key="1">
    <source>
        <dbReference type="ARBA" id="ARBA00022741"/>
    </source>
</evidence>
<dbReference type="PANTHER" id="PTHR43309">
    <property type="entry name" value="5-OXOPROLINASE SUBUNIT C"/>
    <property type="match status" value="1"/>
</dbReference>
<dbReference type="InterPro" id="IPR052708">
    <property type="entry name" value="PxpC"/>
</dbReference>
<sequence>MIKVLHAGFYTTVQDFGRIGFQEYGVPYSGVMDRKSAEIANALLGNSKNEAVIEMTMTGAKLLFNTATYIVISGADMSAKLNGLAISINKVINIKANDILSFGKLHNGFRSYLAVLGGFSAPEVMQSKSMYQNITKQIRLNKNDELQIKSTLKPSLKTNAFLRVDASYIASNTLSVFKGPEFNELAKDKQKQLFFKPFTVSKQNNRMAYQLEETVTNSLAPIITAPVLPGTVQLTPSGKLIVLMRDCQTTGGYPRVLQLSKEAINLLSQKFTGCKISLNLISKF</sequence>
<evidence type="ECO:0000259" key="4">
    <source>
        <dbReference type="SMART" id="SM00797"/>
    </source>
</evidence>
<dbReference type="EMBL" id="BAABCA010000007">
    <property type="protein sequence ID" value="GAA4238826.1"/>
    <property type="molecule type" value="Genomic_DNA"/>
</dbReference>
<dbReference type="Proteomes" id="UP001501496">
    <property type="component" value="Unassembled WGS sequence"/>
</dbReference>
<feature type="domain" description="Carboxyltransferase" evidence="4">
    <location>
        <begin position="23"/>
        <end position="284"/>
    </location>
</feature>
<evidence type="ECO:0000256" key="3">
    <source>
        <dbReference type="ARBA" id="ARBA00022840"/>
    </source>
</evidence>
<dbReference type="Pfam" id="PF02626">
    <property type="entry name" value="CT_A_B"/>
    <property type="match status" value="1"/>
</dbReference>
<comment type="caution">
    <text evidence="5">The sequence shown here is derived from an EMBL/GenBank/DDBJ whole genome shotgun (WGS) entry which is preliminary data.</text>
</comment>
<reference evidence="6" key="1">
    <citation type="journal article" date="2019" name="Int. J. Syst. Evol. Microbiol.">
        <title>The Global Catalogue of Microorganisms (GCM) 10K type strain sequencing project: providing services to taxonomists for standard genome sequencing and annotation.</title>
        <authorList>
            <consortium name="The Broad Institute Genomics Platform"/>
            <consortium name="The Broad Institute Genome Sequencing Center for Infectious Disease"/>
            <person name="Wu L."/>
            <person name="Ma J."/>
        </authorList>
    </citation>
    <scope>NUCLEOTIDE SEQUENCE [LARGE SCALE GENOMIC DNA]</scope>
    <source>
        <strain evidence="6">JCM 17630</strain>
    </source>
</reference>
<evidence type="ECO:0000313" key="6">
    <source>
        <dbReference type="Proteomes" id="UP001501496"/>
    </source>
</evidence>
<dbReference type="InterPro" id="IPR003778">
    <property type="entry name" value="CT_A_B"/>
</dbReference>
<keyword evidence="3" id="KW-0067">ATP-binding</keyword>
<evidence type="ECO:0000256" key="2">
    <source>
        <dbReference type="ARBA" id="ARBA00022801"/>
    </source>
</evidence>
<proteinExistence type="predicted"/>
<accession>A0ABP8CG05</accession>
<dbReference type="InterPro" id="IPR029000">
    <property type="entry name" value="Cyclophilin-like_dom_sf"/>
</dbReference>
<protein>
    <submittedName>
        <fullName evidence="5">Biotin-dependent carboxyltransferase family protein</fullName>
    </submittedName>
</protein>